<reference evidence="2 3" key="1">
    <citation type="submission" date="2019-12" db="EMBL/GenBank/DDBJ databases">
        <title>Paraburkholderia acidiphila 7Q-K02 sp. nov and Paraburkholderia acidisoli DHF22 sp. nov., two strains isolated from forest soil.</title>
        <authorList>
            <person name="Gao Z."/>
            <person name="Qiu L."/>
        </authorList>
    </citation>
    <scope>NUCLEOTIDE SEQUENCE [LARGE SCALE GENOMIC DNA]</scope>
    <source>
        <strain evidence="2 3">DHF22</strain>
    </source>
</reference>
<name>A0A7Z2GQ16_9BURK</name>
<proteinExistence type="predicted"/>
<feature type="region of interest" description="Disordered" evidence="1">
    <location>
        <begin position="157"/>
        <end position="235"/>
    </location>
</feature>
<gene>
    <name evidence="2" type="ORF">FAZ98_28920</name>
</gene>
<accession>A0A7Z2GQ16</accession>
<organism evidence="2 3">
    <name type="scientific">Paraburkholderia acidisoli</name>
    <dbReference type="NCBI Taxonomy" id="2571748"/>
    <lineage>
        <taxon>Bacteria</taxon>
        <taxon>Pseudomonadati</taxon>
        <taxon>Pseudomonadota</taxon>
        <taxon>Betaproteobacteria</taxon>
        <taxon>Burkholderiales</taxon>
        <taxon>Burkholderiaceae</taxon>
        <taxon>Paraburkholderia</taxon>
    </lineage>
</organism>
<dbReference type="RefSeq" id="WP_158956751.1">
    <property type="nucleotide sequence ID" value="NZ_CP046916.1"/>
</dbReference>
<dbReference type="KEGG" id="pacs:FAZ98_28920"/>
<feature type="compositionally biased region" description="Basic and acidic residues" evidence="1">
    <location>
        <begin position="187"/>
        <end position="196"/>
    </location>
</feature>
<dbReference type="AlphaFoldDB" id="A0A7Z2GQ16"/>
<dbReference type="OrthoDB" id="9114041at2"/>
<dbReference type="EMBL" id="CP046916">
    <property type="protein sequence ID" value="QGZ65866.1"/>
    <property type="molecule type" value="Genomic_DNA"/>
</dbReference>
<sequence>MNATARTLSHRLTSRFSQRFAQRFAPLFALSGLVLLAGCVTSARVATAPAHPATVVVAPPPPPAVIVQPAYVPQQNDAYVSVVLDRDVVYVGGYTYLWIVGADGHRHRHLYGRGDLRGEVLHRRTELHAVMARNDGHLPMQHPHSVAPGQRVHVTMDPHAMPPRGAHAQPHRPVVASASAHGAGRPPAHDTHDAHGGPHHAAPTRNASANGHRHPETSPKAPASPRFAGSPPHAG</sequence>
<protein>
    <submittedName>
        <fullName evidence="2">Uncharacterized protein</fullName>
    </submittedName>
</protein>
<dbReference type="Proteomes" id="UP000433577">
    <property type="component" value="Chromosome 4"/>
</dbReference>
<evidence type="ECO:0000313" key="3">
    <source>
        <dbReference type="Proteomes" id="UP000433577"/>
    </source>
</evidence>
<evidence type="ECO:0000256" key="1">
    <source>
        <dbReference type="SAM" id="MobiDB-lite"/>
    </source>
</evidence>
<evidence type="ECO:0000313" key="2">
    <source>
        <dbReference type="EMBL" id="QGZ65866.1"/>
    </source>
</evidence>
<keyword evidence="3" id="KW-1185">Reference proteome</keyword>